<accession>A0AC35GVL0</accession>
<name>A0AC35GVL0_9BILA</name>
<protein>
    <submittedName>
        <fullName evidence="2">Phosphate transporter</fullName>
    </submittedName>
</protein>
<dbReference type="WBParaSite" id="PS1159_v2.g8985.t2">
    <property type="protein sequence ID" value="PS1159_v2.g8985.t2"/>
    <property type="gene ID" value="PS1159_v2.g8985"/>
</dbReference>
<proteinExistence type="predicted"/>
<sequence length="556" mass="60093">MTSTLTTMTDLITSTAASMTLAEFQSSLLWALIIGALLAFLLGFGMGANDVSNAFGTSVGSKAVGLKTAYCMATVFETLGAVLVGYNVSDTMRKLVVDIDLYKNVPKTLLLGQVAVLAGASAWLFIATFAKLPVSTTHSVVGATLGFSIVMKGFNGIEWPKVGEIAASWVISPALSGLISSVLYVIVDHLVLRRPNPVQAGFRVLPIFYFVCLAFNTFAVSYQGSKILGLASIPLWLAFTLAIIVGLLSALIFHFIARPFLMKWINKDDESSNIPKAYTNDACSDSDVSIELGEHSTNEKQPRPSMDSRIGRGTNKVVPFQSNAKTHEITPEEEKQIQEFKLHPRGFVAWLFPVRDRIEDAKTLKLFGSIQVFTACFAGFAHGANDVSNAVAPLAAIWAIYHDMSVEQKGETPIYVLLFAAIWAIFHDMNVEQKGETPIYVLLFGVFAIVVGLWILGHRVIRTVGEDMSEIHPASGFCIEFGAAVTALCASKVGLPISTTHCLVGSVVSVGTVKSGEGIDWKLFRNVALSWIVTLPVSGVISALIMLLMKLTINMN</sequence>
<organism evidence="1 2">
    <name type="scientific">Panagrolaimus sp. PS1159</name>
    <dbReference type="NCBI Taxonomy" id="55785"/>
    <lineage>
        <taxon>Eukaryota</taxon>
        <taxon>Metazoa</taxon>
        <taxon>Ecdysozoa</taxon>
        <taxon>Nematoda</taxon>
        <taxon>Chromadorea</taxon>
        <taxon>Rhabditida</taxon>
        <taxon>Tylenchina</taxon>
        <taxon>Panagrolaimomorpha</taxon>
        <taxon>Panagrolaimoidea</taxon>
        <taxon>Panagrolaimidae</taxon>
        <taxon>Panagrolaimus</taxon>
    </lineage>
</organism>
<dbReference type="Proteomes" id="UP000887580">
    <property type="component" value="Unplaced"/>
</dbReference>
<reference evidence="2" key="1">
    <citation type="submission" date="2022-11" db="UniProtKB">
        <authorList>
            <consortium name="WormBaseParasite"/>
        </authorList>
    </citation>
    <scope>IDENTIFICATION</scope>
</reference>
<evidence type="ECO:0000313" key="2">
    <source>
        <dbReference type="WBParaSite" id="PS1159_v2.g8985.t2"/>
    </source>
</evidence>
<evidence type="ECO:0000313" key="1">
    <source>
        <dbReference type="Proteomes" id="UP000887580"/>
    </source>
</evidence>